<gene>
    <name evidence="2" type="ORF">SAMN05878482_106252</name>
</gene>
<evidence type="ECO:0000313" key="3">
    <source>
        <dbReference type="Proteomes" id="UP000185829"/>
    </source>
</evidence>
<feature type="domain" description="Knr4/Smi1-like" evidence="1">
    <location>
        <begin position="15"/>
        <end position="143"/>
    </location>
</feature>
<dbReference type="InterPro" id="IPR018958">
    <property type="entry name" value="Knr4/Smi1-like_dom"/>
</dbReference>
<dbReference type="RefSeq" id="WP_076370348.1">
    <property type="nucleotide sequence ID" value="NZ_FTMX01000006.1"/>
</dbReference>
<dbReference type="Proteomes" id="UP000185829">
    <property type="component" value="Unassembled WGS sequence"/>
</dbReference>
<dbReference type="SMART" id="SM00860">
    <property type="entry name" value="SMI1_KNR4"/>
    <property type="match status" value="1"/>
</dbReference>
<dbReference type="Pfam" id="PF14568">
    <property type="entry name" value="SUKH_6"/>
    <property type="match status" value="1"/>
</dbReference>
<organism evidence="2 3">
    <name type="scientific">Peribacillus simplex</name>
    <dbReference type="NCBI Taxonomy" id="1478"/>
    <lineage>
        <taxon>Bacteria</taxon>
        <taxon>Bacillati</taxon>
        <taxon>Bacillota</taxon>
        <taxon>Bacilli</taxon>
        <taxon>Bacillales</taxon>
        <taxon>Bacillaceae</taxon>
        <taxon>Peribacillus</taxon>
    </lineage>
</organism>
<protein>
    <submittedName>
        <fullName evidence="2">SMI1-KNR4 cell-wall</fullName>
    </submittedName>
</protein>
<comment type="caution">
    <text evidence="2">The sequence shown here is derived from an EMBL/GenBank/DDBJ whole genome shotgun (WGS) entry which is preliminary data.</text>
</comment>
<dbReference type="InterPro" id="IPR037883">
    <property type="entry name" value="Knr4/Smi1-like_sf"/>
</dbReference>
<proteinExistence type="predicted"/>
<accession>A0A9X8RC88</accession>
<dbReference type="Gene3D" id="3.40.1580.10">
    <property type="entry name" value="SMI1/KNR4-like"/>
    <property type="match status" value="1"/>
</dbReference>
<dbReference type="SUPFAM" id="SSF160631">
    <property type="entry name" value="SMI1/KNR4-like"/>
    <property type="match status" value="1"/>
</dbReference>
<sequence length="272" mass="31882">MDLWEEEFDDNFKGELNAETLQKVQRELQVDLPESYINVLNKRNGFYLKKKYFPTSIPNSWANNSVYVDALYGIGEDSGLIDTIYLRKEWGIRSKKLVIISAEAPAFICLDYRRRKNPIVTFIDVEANQEINLAKDFEEFMNGLVEEIKEEEMDQFDDSSLTRQQIEEYYSKIDHGMINGKPGEIDQLFIKILSTNNELIRYMVEKMRHHKKPKVQYYLMTFLSECAEGNNKGIIEDDYLREVLNEISNSKNKDAEALAIYSLKDLNKRLNI</sequence>
<name>A0A9X8RC88_9BACI</name>
<reference evidence="2 3" key="1">
    <citation type="submission" date="2017-01" db="EMBL/GenBank/DDBJ databases">
        <authorList>
            <person name="Varghese N."/>
            <person name="Submissions S."/>
        </authorList>
    </citation>
    <scope>NUCLEOTIDE SEQUENCE [LARGE SCALE GENOMIC DNA]</scope>
    <source>
        <strain evidence="2 3">RUG2-6</strain>
    </source>
</reference>
<dbReference type="EMBL" id="FTMX01000006">
    <property type="protein sequence ID" value="SIR86368.1"/>
    <property type="molecule type" value="Genomic_DNA"/>
</dbReference>
<evidence type="ECO:0000313" key="2">
    <source>
        <dbReference type="EMBL" id="SIR86368.1"/>
    </source>
</evidence>
<dbReference type="AlphaFoldDB" id="A0A9X8RC88"/>
<evidence type="ECO:0000259" key="1">
    <source>
        <dbReference type="SMART" id="SM00860"/>
    </source>
</evidence>